<proteinExistence type="predicted"/>
<accession>A0A2J7Q9J5</accession>
<dbReference type="GO" id="GO:0003676">
    <property type="term" value="F:nucleic acid binding"/>
    <property type="evidence" value="ECO:0007669"/>
    <property type="project" value="InterPro"/>
</dbReference>
<reference evidence="2 3" key="1">
    <citation type="submission" date="2017-12" db="EMBL/GenBank/DDBJ databases">
        <title>Hemimetabolous genomes reveal molecular basis of termite eusociality.</title>
        <authorList>
            <person name="Harrison M.C."/>
            <person name="Jongepier E."/>
            <person name="Robertson H.M."/>
            <person name="Arning N."/>
            <person name="Bitard-Feildel T."/>
            <person name="Chao H."/>
            <person name="Childers C.P."/>
            <person name="Dinh H."/>
            <person name="Doddapaneni H."/>
            <person name="Dugan S."/>
            <person name="Gowin J."/>
            <person name="Greiner C."/>
            <person name="Han Y."/>
            <person name="Hu H."/>
            <person name="Hughes D.S.T."/>
            <person name="Huylmans A.-K."/>
            <person name="Kemena C."/>
            <person name="Kremer L.P.M."/>
            <person name="Lee S.L."/>
            <person name="Lopez-Ezquerra A."/>
            <person name="Mallet L."/>
            <person name="Monroy-Kuhn J.M."/>
            <person name="Moser A."/>
            <person name="Murali S.C."/>
            <person name="Muzny D.M."/>
            <person name="Otani S."/>
            <person name="Piulachs M.-D."/>
            <person name="Poelchau M."/>
            <person name="Qu J."/>
            <person name="Schaub F."/>
            <person name="Wada-Katsumata A."/>
            <person name="Worley K.C."/>
            <person name="Xie Q."/>
            <person name="Ylla G."/>
            <person name="Poulsen M."/>
            <person name="Gibbs R.A."/>
            <person name="Schal C."/>
            <person name="Richards S."/>
            <person name="Belles X."/>
            <person name="Korb J."/>
            <person name="Bornberg-Bauer E."/>
        </authorList>
    </citation>
    <scope>NUCLEOTIDE SEQUENCE [LARGE SCALE GENOMIC DNA]</scope>
    <source>
        <tissue evidence="2">Whole body</tissue>
    </source>
</reference>
<evidence type="ECO:0000313" key="2">
    <source>
        <dbReference type="EMBL" id="PNF25252.1"/>
    </source>
</evidence>
<dbReference type="InParanoid" id="A0A2J7Q9J5"/>
<dbReference type="SUPFAM" id="SSF53098">
    <property type="entry name" value="Ribonuclease H-like"/>
    <property type="match status" value="1"/>
</dbReference>
<dbReference type="GO" id="GO:0008408">
    <property type="term" value="F:3'-5' exonuclease activity"/>
    <property type="evidence" value="ECO:0007669"/>
    <property type="project" value="InterPro"/>
</dbReference>
<dbReference type="Pfam" id="PF01612">
    <property type="entry name" value="DNA_pol_A_exo1"/>
    <property type="match status" value="1"/>
</dbReference>
<dbReference type="Gene3D" id="3.30.420.10">
    <property type="entry name" value="Ribonuclease H-like superfamily/Ribonuclease H"/>
    <property type="match status" value="1"/>
</dbReference>
<comment type="caution">
    <text evidence="2">The sequence shown here is derived from an EMBL/GenBank/DDBJ whole genome shotgun (WGS) entry which is preliminary data.</text>
</comment>
<protein>
    <recommendedName>
        <fullName evidence="1">3'-5' exonuclease domain-containing protein</fullName>
    </recommendedName>
</protein>
<dbReference type="Proteomes" id="UP000235965">
    <property type="component" value="Unassembled WGS sequence"/>
</dbReference>
<dbReference type="InterPro" id="IPR002562">
    <property type="entry name" value="3'-5'_exonuclease_dom"/>
</dbReference>
<dbReference type="GO" id="GO:0006139">
    <property type="term" value="P:nucleobase-containing compound metabolic process"/>
    <property type="evidence" value="ECO:0007669"/>
    <property type="project" value="InterPro"/>
</dbReference>
<dbReference type="SMART" id="SM00474">
    <property type="entry name" value="35EXOc"/>
    <property type="match status" value="1"/>
</dbReference>
<sequence length="891" mass="102062">MLNLYAFSMASRWRGDCDWNPEGPSNSQQQDPDVPTQLNHCKFPTDEPANATTLWINQLKYIWGLWKKSDTMTQVLHEYFASAPNPYAATLHITFNCEDIRQNKASSLAYTVMEEFSRWTAHKEIELKQCLTVDLKHEAFGLATQQRNISLTKMVFRIYHLRDDKELFVEPIRELISRQQYKEACQCATILELHQHFTVEDFIIPLVFQDKLSVAEEFLLDSPEHQWLLVSFLDALLGKRNIRNEADLIIQRLQIHDVKVEKLYHKPLSKLVARLTKAYTLPPECCPNLNQKRNEGALQFLIHKRYIENSLGPESWSEMARETVGNNGDLQLELVICVNSYGDPHEALYWANTYGIPKHKWPYNVRMLQEEDPGVSQQQGAVALVSSDYQVEEESWDDELTPVRYHTFPLPQSSIIVVDTQESFEQFLDYVKDVPMVGIDSEWKPYFGTRRNELALIQIATRERVYILDVCNLGSECPELWHGLGLILFANETIIKLGFGLIMDMNMMKQSLPHLGGASCSGSGCMDLVLLWQKLAQDHSFVFPFADEDGASGESLSRLVQLCLGQRLDKSDQFSNWERRPLRDSQKLYAALDAYCLLEVYEVLSRSAHEQNIPFYEICSEVMTSIKSPRKMAKHSKKHIKRELQNTVIQATPSPHTEPIPASQLRVVCDTMVQGLGKMLRKCGVDTVILKNEEDHDVCVRIANQQHRVIVTRGLVYNRLYQHVPQGHCYPVMSDVLEEQLEEVLKYFNVFVTKQDVFSRCQVCNGGDFVVVTQEVMRQLAQSSQQMAQMHAGDDYSKWEEAEGFSSESDAYSEEGTAPPCVLQYRSIPSGVIVELCQTRKGVTIHADAVPTGVLEQVQKFYICENCGKCYWDGSHFERLIGGRLQNIVTQ</sequence>
<dbReference type="STRING" id="105785.A0A2J7Q9J5"/>
<organism evidence="2 3">
    <name type="scientific">Cryptotermes secundus</name>
    <dbReference type="NCBI Taxonomy" id="105785"/>
    <lineage>
        <taxon>Eukaryota</taxon>
        <taxon>Metazoa</taxon>
        <taxon>Ecdysozoa</taxon>
        <taxon>Arthropoda</taxon>
        <taxon>Hexapoda</taxon>
        <taxon>Insecta</taxon>
        <taxon>Pterygota</taxon>
        <taxon>Neoptera</taxon>
        <taxon>Polyneoptera</taxon>
        <taxon>Dictyoptera</taxon>
        <taxon>Blattodea</taxon>
        <taxon>Blattoidea</taxon>
        <taxon>Termitoidae</taxon>
        <taxon>Kalotermitidae</taxon>
        <taxon>Cryptotermitinae</taxon>
        <taxon>Cryptotermes</taxon>
    </lineage>
</organism>
<dbReference type="InterPro" id="IPR036397">
    <property type="entry name" value="RNaseH_sf"/>
</dbReference>
<dbReference type="InterPro" id="IPR012337">
    <property type="entry name" value="RNaseH-like_sf"/>
</dbReference>
<dbReference type="OrthoDB" id="18193at2759"/>
<dbReference type="PANTHER" id="PTHR47765:SF2">
    <property type="entry name" value="EXONUCLEASE MUT-7 HOMOLOG"/>
    <property type="match status" value="1"/>
</dbReference>
<dbReference type="InterPro" id="IPR052408">
    <property type="entry name" value="Exonuclease_MUT-7-like"/>
</dbReference>
<evidence type="ECO:0000259" key="1">
    <source>
        <dbReference type="SMART" id="SM00474"/>
    </source>
</evidence>
<dbReference type="EMBL" id="NEVH01016349">
    <property type="protein sequence ID" value="PNF25252.1"/>
    <property type="molecule type" value="Genomic_DNA"/>
</dbReference>
<dbReference type="FunCoup" id="A0A2J7Q9J5">
    <property type="interactions" value="587"/>
</dbReference>
<dbReference type="AlphaFoldDB" id="A0A2J7Q9J5"/>
<evidence type="ECO:0000313" key="3">
    <source>
        <dbReference type="Proteomes" id="UP000235965"/>
    </source>
</evidence>
<dbReference type="Pfam" id="PF01927">
    <property type="entry name" value="Mut7-C"/>
    <property type="match status" value="2"/>
</dbReference>
<name>A0A2J7Q9J5_9NEOP</name>
<keyword evidence="3" id="KW-1185">Reference proteome</keyword>
<feature type="domain" description="3'-5' exonuclease" evidence="1">
    <location>
        <begin position="415"/>
        <end position="609"/>
    </location>
</feature>
<dbReference type="InterPro" id="IPR002782">
    <property type="entry name" value="Mut7-C_RNAse_dom"/>
</dbReference>
<dbReference type="PANTHER" id="PTHR47765">
    <property type="entry name" value="3'-5' EXONUCLEASE DOMAIN-CONTAINING PROTEIN"/>
    <property type="match status" value="1"/>
</dbReference>
<gene>
    <name evidence="2" type="ORF">B7P43_G13163</name>
</gene>